<dbReference type="Gene3D" id="2.60.120.260">
    <property type="entry name" value="Galactose-binding domain-like"/>
    <property type="match status" value="1"/>
</dbReference>
<dbReference type="Proteomes" id="UP000037035">
    <property type="component" value="Unassembled WGS sequence"/>
</dbReference>
<comment type="caution">
    <text evidence="4">The sequence shown here is derived from an EMBL/GenBank/DDBJ whole genome shotgun (WGS) entry which is preliminary data.</text>
</comment>
<dbReference type="EMBL" id="LAVV01006826">
    <property type="protein sequence ID" value="KNZ58146.1"/>
    <property type="molecule type" value="Genomic_DNA"/>
</dbReference>
<protein>
    <submittedName>
        <fullName evidence="4">Uncharacterized protein</fullName>
    </submittedName>
</protein>
<evidence type="ECO:0000256" key="3">
    <source>
        <dbReference type="SAM" id="SignalP"/>
    </source>
</evidence>
<keyword evidence="5" id="KW-1185">Reference proteome</keyword>
<feature type="signal peptide" evidence="3">
    <location>
        <begin position="1"/>
        <end position="38"/>
    </location>
</feature>
<name>A0A0L6VBH6_9BASI</name>
<feature type="region of interest" description="Disordered" evidence="1">
    <location>
        <begin position="175"/>
        <end position="197"/>
    </location>
</feature>
<feature type="chain" id="PRO_5005568424" evidence="3">
    <location>
        <begin position="39"/>
        <end position="321"/>
    </location>
</feature>
<evidence type="ECO:0000256" key="2">
    <source>
        <dbReference type="SAM" id="Phobius"/>
    </source>
</evidence>
<evidence type="ECO:0000313" key="5">
    <source>
        <dbReference type="Proteomes" id="UP000037035"/>
    </source>
</evidence>
<sequence>MTGVASSRPRRSCRPPGYSCKIICILAALLALTPASQSATNDSYSYRDPKFVYTPKDKWQLNDAAANIAYTNHTGAKMTFSFFGSAVYVSSDSSILSSSKKADRYLLQVTIDDVDKYNVNLNGPDNTDNAPQEVVWGVGLVEGNHTLQAINLGADPDRPYVAIAAITITKGQLTNNAPEVSSKPFHSQAEEDDDEHAQKDAIVRRATGAVGALAGFIALVVLAYGAQRRRHRRQLQQHLHNHLVANQQLEALSHPEPVMHAPAENFHYVTIRPESSPRTIPTHNRMEPAESLLIISGSPAPSDKEDESEFWRPRNPSNSPN</sequence>
<proteinExistence type="predicted"/>
<feature type="region of interest" description="Disordered" evidence="1">
    <location>
        <begin position="294"/>
        <end position="321"/>
    </location>
</feature>
<dbReference type="AlphaFoldDB" id="A0A0L6VBH6"/>
<feature type="transmembrane region" description="Helical" evidence="2">
    <location>
        <begin position="206"/>
        <end position="226"/>
    </location>
</feature>
<dbReference type="OrthoDB" id="2497144at2759"/>
<gene>
    <name evidence="4" type="ORF">VP01_1990g2</name>
</gene>
<keyword evidence="3" id="KW-0732">Signal</keyword>
<organism evidence="4 5">
    <name type="scientific">Puccinia sorghi</name>
    <dbReference type="NCBI Taxonomy" id="27349"/>
    <lineage>
        <taxon>Eukaryota</taxon>
        <taxon>Fungi</taxon>
        <taxon>Dikarya</taxon>
        <taxon>Basidiomycota</taxon>
        <taxon>Pucciniomycotina</taxon>
        <taxon>Pucciniomycetes</taxon>
        <taxon>Pucciniales</taxon>
        <taxon>Pucciniaceae</taxon>
        <taxon>Puccinia</taxon>
    </lineage>
</organism>
<dbReference type="STRING" id="27349.A0A0L6VBH6"/>
<reference evidence="4 5" key="1">
    <citation type="submission" date="2015-08" db="EMBL/GenBank/DDBJ databases">
        <title>Next Generation Sequencing and Analysis of the Genome of Puccinia sorghi L Schw, the Causal Agent of Maize Common Rust.</title>
        <authorList>
            <person name="Rochi L."/>
            <person name="Burguener G."/>
            <person name="Darino M."/>
            <person name="Turjanski A."/>
            <person name="Kreff E."/>
            <person name="Dieguez M.J."/>
            <person name="Sacco F."/>
        </authorList>
    </citation>
    <scope>NUCLEOTIDE SEQUENCE [LARGE SCALE GENOMIC DNA]</scope>
    <source>
        <strain evidence="4 5">RO10H11247</strain>
    </source>
</reference>
<keyword evidence="2" id="KW-1133">Transmembrane helix</keyword>
<accession>A0A0L6VBH6</accession>
<keyword evidence="2" id="KW-0472">Membrane</keyword>
<evidence type="ECO:0000313" key="4">
    <source>
        <dbReference type="EMBL" id="KNZ58146.1"/>
    </source>
</evidence>
<dbReference type="VEuPathDB" id="FungiDB:VP01_1990g2"/>
<keyword evidence="2" id="KW-0812">Transmembrane</keyword>
<evidence type="ECO:0000256" key="1">
    <source>
        <dbReference type="SAM" id="MobiDB-lite"/>
    </source>
</evidence>